<evidence type="ECO:0000256" key="1">
    <source>
        <dbReference type="SAM" id="SignalP"/>
    </source>
</evidence>
<evidence type="ECO:0000313" key="2">
    <source>
        <dbReference type="EMBL" id="TDU82325.1"/>
    </source>
</evidence>
<dbReference type="OrthoDB" id="3800586at2"/>
<evidence type="ECO:0000313" key="3">
    <source>
        <dbReference type="Proteomes" id="UP000295151"/>
    </source>
</evidence>
<dbReference type="EMBL" id="SOCE01000003">
    <property type="protein sequence ID" value="TDU82325.1"/>
    <property type="molecule type" value="Genomic_DNA"/>
</dbReference>
<evidence type="ECO:0008006" key="4">
    <source>
        <dbReference type="Google" id="ProtNLM"/>
    </source>
</evidence>
<keyword evidence="1" id="KW-0732">Signal</keyword>
<proteinExistence type="predicted"/>
<dbReference type="RefSeq" id="WP_133985011.1">
    <property type="nucleotide sequence ID" value="NZ_SOCE01000003.1"/>
</dbReference>
<reference evidence="2 3" key="1">
    <citation type="submission" date="2019-03" db="EMBL/GenBank/DDBJ databases">
        <title>Genomic Encyclopedia of Type Strains, Phase III (KMG-III): the genomes of soil and plant-associated and newly described type strains.</title>
        <authorList>
            <person name="Whitman W."/>
        </authorList>
    </citation>
    <scope>NUCLEOTIDE SEQUENCE [LARGE SCALE GENOMIC DNA]</scope>
    <source>
        <strain evidence="2 3">VKM Ac-2575</strain>
    </source>
</reference>
<comment type="caution">
    <text evidence="2">The sequence shown here is derived from an EMBL/GenBank/DDBJ whole genome shotgun (WGS) entry which is preliminary data.</text>
</comment>
<dbReference type="AlphaFoldDB" id="A0A4R7SU22"/>
<protein>
    <recommendedName>
        <fullName evidence="4">Ig-like domain-containing protein</fullName>
    </recommendedName>
</protein>
<dbReference type="Proteomes" id="UP000295151">
    <property type="component" value="Unassembled WGS sequence"/>
</dbReference>
<feature type="signal peptide" evidence="1">
    <location>
        <begin position="1"/>
        <end position="23"/>
    </location>
</feature>
<gene>
    <name evidence="2" type="ORF">EV138_7215</name>
</gene>
<organism evidence="2 3">
    <name type="scientific">Kribbella voronezhensis</name>
    <dbReference type="NCBI Taxonomy" id="2512212"/>
    <lineage>
        <taxon>Bacteria</taxon>
        <taxon>Bacillati</taxon>
        <taxon>Actinomycetota</taxon>
        <taxon>Actinomycetes</taxon>
        <taxon>Propionibacteriales</taxon>
        <taxon>Kribbellaceae</taxon>
        <taxon>Kribbella</taxon>
    </lineage>
</organism>
<sequence>MFKKSLAGMVLVTALGVPAVAQAATGSAATVSKVELAWDSARVKVTWSESAAVANTITVTRAGQPAKVLGTTTATGANLLSVDPAAIGVSSDPASAAVITVTDSAGGEAKSAAFDTYFRTPAFTETWMNSRELLWSVPGDSAKDGTPNDPLDMPGPIHITPIMKFAGCTVKSQPSTTELRGTIPNQGRPFNLTLQAANEWGRDNYYRKQVRTSAVTLSAPASTRFGAAAVLSGKVAVRHIVESGSTCVEADDPDRARIQVSLQGRNSATSPWYLVSPGNTDAQGNYKVTLTTPGAREYRVWVNENSLAGTTQYASVSASRTVRATTALMSAKFITPTITYGAKPQAYIWVNPAGTQQAALQFLNASGTWQGVTTKVLSSGKGLVTFPWNRRGVASFRWWVGGSTHNGLQVDPIYTGPFGLTVN</sequence>
<name>A0A4R7SU22_9ACTN</name>
<accession>A0A4R7SU22</accession>
<feature type="chain" id="PRO_5020480565" description="Ig-like domain-containing protein" evidence="1">
    <location>
        <begin position="24"/>
        <end position="423"/>
    </location>
</feature>
<keyword evidence="3" id="KW-1185">Reference proteome</keyword>